<comment type="caution">
    <text evidence="9">The sequence shown here is derived from an EMBL/GenBank/DDBJ whole genome shotgun (WGS) entry which is preliminary data.</text>
</comment>
<dbReference type="Proteomes" id="UP000187172">
    <property type="component" value="Unassembled WGS sequence"/>
</dbReference>
<dbReference type="CDD" id="cd06261">
    <property type="entry name" value="TM_PBP2"/>
    <property type="match status" value="1"/>
</dbReference>
<feature type="transmembrane region" description="Helical" evidence="7">
    <location>
        <begin position="213"/>
        <end position="238"/>
    </location>
</feature>
<keyword evidence="6 7" id="KW-0472">Membrane</keyword>
<evidence type="ECO:0000256" key="4">
    <source>
        <dbReference type="ARBA" id="ARBA00022692"/>
    </source>
</evidence>
<dbReference type="EMBL" id="MRTP01000001">
    <property type="protein sequence ID" value="OMF57155.1"/>
    <property type="molecule type" value="Genomic_DNA"/>
</dbReference>
<dbReference type="Pfam" id="PF00528">
    <property type="entry name" value="BPD_transp_1"/>
    <property type="match status" value="1"/>
</dbReference>
<dbReference type="PANTHER" id="PTHR30193:SF44">
    <property type="entry name" value="LACTOSE TRANSPORT SYSTEM PERMEASE PROTEIN LACF"/>
    <property type="match status" value="1"/>
</dbReference>
<dbReference type="InterPro" id="IPR051393">
    <property type="entry name" value="ABC_transporter_permease"/>
</dbReference>
<evidence type="ECO:0000313" key="9">
    <source>
        <dbReference type="EMBL" id="OMF57155.1"/>
    </source>
</evidence>
<evidence type="ECO:0000256" key="6">
    <source>
        <dbReference type="ARBA" id="ARBA00023136"/>
    </source>
</evidence>
<keyword evidence="3" id="KW-1003">Cell membrane</keyword>
<feature type="transmembrane region" description="Helical" evidence="7">
    <location>
        <begin position="20"/>
        <end position="45"/>
    </location>
</feature>
<keyword evidence="4 7" id="KW-0812">Transmembrane</keyword>
<feature type="transmembrane region" description="Helical" evidence="7">
    <location>
        <begin position="118"/>
        <end position="138"/>
    </location>
</feature>
<dbReference type="STRING" id="297318.BK138_00545"/>
<feature type="transmembrane region" description="Helical" evidence="7">
    <location>
        <begin position="166"/>
        <end position="192"/>
    </location>
</feature>
<dbReference type="Gene3D" id="1.10.3720.10">
    <property type="entry name" value="MetI-like"/>
    <property type="match status" value="1"/>
</dbReference>
<evidence type="ECO:0000256" key="1">
    <source>
        <dbReference type="ARBA" id="ARBA00004651"/>
    </source>
</evidence>
<keyword evidence="10" id="KW-1185">Reference proteome</keyword>
<proteinExistence type="inferred from homology"/>
<evidence type="ECO:0000259" key="8">
    <source>
        <dbReference type="PROSITE" id="PS50928"/>
    </source>
</evidence>
<keyword evidence="5 7" id="KW-1133">Transmembrane helix</keyword>
<accession>A0A1R1EZB6</accession>
<dbReference type="AlphaFoldDB" id="A0A1R1EZB6"/>
<organism evidence="9 10">
    <name type="scientific">Paenibacillus rhizosphaerae</name>
    <dbReference type="NCBI Taxonomy" id="297318"/>
    <lineage>
        <taxon>Bacteria</taxon>
        <taxon>Bacillati</taxon>
        <taxon>Bacillota</taxon>
        <taxon>Bacilli</taxon>
        <taxon>Bacillales</taxon>
        <taxon>Paenibacillaceae</taxon>
        <taxon>Paenibacillus</taxon>
    </lineage>
</organism>
<evidence type="ECO:0000256" key="3">
    <source>
        <dbReference type="ARBA" id="ARBA00022475"/>
    </source>
</evidence>
<evidence type="ECO:0000256" key="7">
    <source>
        <dbReference type="RuleBase" id="RU363032"/>
    </source>
</evidence>
<dbReference type="RefSeq" id="WP_076164589.1">
    <property type="nucleotide sequence ID" value="NZ_MRTP01000001.1"/>
</dbReference>
<protein>
    <submittedName>
        <fullName evidence="9">Sugar ABC transporter permease</fullName>
    </submittedName>
</protein>
<comment type="subcellular location">
    <subcellularLocation>
        <location evidence="1 7">Cell membrane</location>
        <topology evidence="1 7">Multi-pass membrane protein</topology>
    </subcellularLocation>
</comment>
<feature type="transmembrane region" description="Helical" evidence="7">
    <location>
        <begin position="275"/>
        <end position="300"/>
    </location>
</feature>
<name>A0A1R1EZB6_9BACL</name>
<dbReference type="GO" id="GO:0055085">
    <property type="term" value="P:transmembrane transport"/>
    <property type="evidence" value="ECO:0007669"/>
    <property type="project" value="InterPro"/>
</dbReference>
<feature type="transmembrane region" description="Helical" evidence="7">
    <location>
        <begin position="82"/>
        <end position="106"/>
    </location>
</feature>
<reference evidence="9 10" key="1">
    <citation type="submission" date="2016-11" db="EMBL/GenBank/DDBJ databases">
        <title>Paenibacillus species isolates.</title>
        <authorList>
            <person name="Beno S.M."/>
        </authorList>
    </citation>
    <scope>NUCLEOTIDE SEQUENCE [LARGE SCALE GENOMIC DNA]</scope>
    <source>
        <strain evidence="9 10">FSL R5-0378</strain>
    </source>
</reference>
<keyword evidence="2 7" id="KW-0813">Transport</keyword>
<feature type="domain" description="ABC transmembrane type-1" evidence="8">
    <location>
        <begin position="78"/>
        <end position="296"/>
    </location>
</feature>
<dbReference type="InterPro" id="IPR000515">
    <property type="entry name" value="MetI-like"/>
</dbReference>
<dbReference type="InterPro" id="IPR035906">
    <property type="entry name" value="MetI-like_sf"/>
</dbReference>
<evidence type="ECO:0000256" key="5">
    <source>
        <dbReference type="ARBA" id="ARBA00022989"/>
    </source>
</evidence>
<evidence type="ECO:0000313" key="10">
    <source>
        <dbReference type="Proteomes" id="UP000187172"/>
    </source>
</evidence>
<dbReference type="PROSITE" id="PS50928">
    <property type="entry name" value="ABC_TM1"/>
    <property type="match status" value="1"/>
</dbReference>
<dbReference type="GO" id="GO:0005886">
    <property type="term" value="C:plasma membrane"/>
    <property type="evidence" value="ECO:0007669"/>
    <property type="project" value="UniProtKB-SubCell"/>
</dbReference>
<dbReference type="SUPFAM" id="SSF161098">
    <property type="entry name" value="MetI-like"/>
    <property type="match status" value="1"/>
</dbReference>
<dbReference type="PANTHER" id="PTHR30193">
    <property type="entry name" value="ABC TRANSPORTER PERMEASE PROTEIN"/>
    <property type="match status" value="1"/>
</dbReference>
<gene>
    <name evidence="9" type="ORF">BK138_00545</name>
</gene>
<comment type="similarity">
    <text evidence="7">Belongs to the binding-protein-dependent transport system permease family.</text>
</comment>
<sequence length="310" mass="35278">MTSRLDRTVLKKAKKYKILYLMILPGIVYLLINNYIPMFGIIIAFKEIDFSKGVFGGDWIGFRNFEYLFKTSEAYIITRNTILYNVVFIILNLVFAVALAILLAEVKQRFLKRFYQSAILLPYLISTVIVGYLVFSLLSMETGFMNKSVLPFLGLEPVMWYTEPKYWPVILTIVKLWHSVGYLCIIYFAAIVGIDQEYYEAATLDGAGKFKQIFHITLPSLTPVITIMTLMQIGRIFYADFGLFYQVTLDSGPLLPTTNVLDTYVYRALLKSGDIGMASAAGFYQSVIGFALILITNFVVKKINPDNSLF</sequence>
<evidence type="ECO:0000256" key="2">
    <source>
        <dbReference type="ARBA" id="ARBA00022448"/>
    </source>
</evidence>